<keyword evidence="3" id="KW-0560">Oxidoreductase</keyword>
<evidence type="ECO:0000259" key="7">
    <source>
        <dbReference type="Pfam" id="PF00775"/>
    </source>
</evidence>
<protein>
    <submittedName>
        <fullName evidence="8">Lyase</fullName>
    </submittedName>
</protein>
<sequence length="470" mass="49653">MTDLAEVAAAVQTTTPQKHALQTPSQTIGPFYGYALPFAGGPELVPGYHPRAIRFHGTVTDGAGEPILHALLEIWQADGSGVLSRSRGSIDRDGFTFTGFGRGATTIAGNYTFTTVKPGAAGSAAPYILVTVFARGVTHHLSSPGPTSPRTPCCTRPTPCSARFRSTAAARLSASQRESSGEPSRTALIFACRARTRPFFWTLMPDHSIDAGLLNPLSHGSRESELTRDQTWLQAMGDAELALTRALVEVELAPEWMLAVCDALGDASQFDLGAIAVEARGGGNPVIPFVKHLGRAAEKVRAGASDHIHVGATSQDNRDTLPVQFGGGVGNFAVRTEIAEVSERLAPGQGGSSAMPHKRNPVSAVLITAAALQTPGLASTLYGSMLAEDQRPSGARHAEWQSLRVLERLTISAVTGAASLASTWTRSACALTSTSPTDSCSANGSPQFWPRPSARPPRFRWSSAPRRRPS</sequence>
<dbReference type="PANTHER" id="PTHR33711">
    <property type="entry name" value="DIOXYGENASE, PUTATIVE (AFU_ORTHOLOGUE AFUA_2G02910)-RELATED"/>
    <property type="match status" value="1"/>
</dbReference>
<gene>
    <name evidence="8" type="ORF">SAMN05216274_1126</name>
</gene>
<feature type="region of interest" description="Disordered" evidence="5">
    <location>
        <begin position="432"/>
        <end position="470"/>
    </location>
</feature>
<dbReference type="Pfam" id="PF00775">
    <property type="entry name" value="Dioxygenase_C"/>
    <property type="match status" value="1"/>
</dbReference>
<feature type="compositionally biased region" description="Polar residues" evidence="5">
    <location>
        <begin position="432"/>
        <end position="446"/>
    </location>
</feature>
<dbReference type="PROSITE" id="PS00163">
    <property type="entry name" value="FUMARATE_LYASES"/>
    <property type="match status" value="1"/>
</dbReference>
<evidence type="ECO:0000256" key="3">
    <source>
        <dbReference type="ARBA" id="ARBA00023002"/>
    </source>
</evidence>
<dbReference type="EMBL" id="FOPW01000012">
    <property type="protein sequence ID" value="SFH69831.1"/>
    <property type="molecule type" value="Genomic_DNA"/>
</dbReference>
<feature type="domain" description="Fumarate lyase N-terminal" evidence="6">
    <location>
        <begin position="336"/>
        <end position="376"/>
    </location>
</feature>
<dbReference type="Gene3D" id="1.10.275.10">
    <property type="entry name" value="Fumarase/aspartase (N-terminal domain)"/>
    <property type="match status" value="1"/>
</dbReference>
<dbReference type="InterPro" id="IPR024083">
    <property type="entry name" value="Fumarase/histidase_N"/>
</dbReference>
<dbReference type="Gene3D" id="1.20.200.10">
    <property type="entry name" value="Fumarase/aspartase (Central domain)"/>
    <property type="match status" value="1"/>
</dbReference>
<dbReference type="Pfam" id="PF00206">
    <property type="entry name" value="Lyase_1"/>
    <property type="match status" value="1"/>
</dbReference>
<dbReference type="Gene3D" id="2.60.130.10">
    <property type="entry name" value="Aromatic compound dioxygenase"/>
    <property type="match status" value="1"/>
</dbReference>
<keyword evidence="4 8" id="KW-0456">Lyase</keyword>
<comment type="caution">
    <text evidence="8">The sequence shown here is derived from an EMBL/GenBank/DDBJ whole genome shotgun (WGS) entry which is preliminary data.</text>
</comment>
<feature type="domain" description="Intradiol ring-cleavage dioxygenases" evidence="7">
    <location>
        <begin position="53"/>
        <end position="120"/>
    </location>
</feature>
<dbReference type="InterPro" id="IPR020557">
    <property type="entry name" value="Fumarate_lyase_CS"/>
</dbReference>
<dbReference type="Proteomes" id="UP000199681">
    <property type="component" value="Unassembled WGS sequence"/>
</dbReference>
<dbReference type="PANTHER" id="PTHR33711:SF9">
    <property type="entry name" value="PROTOCATECHUATE 3,4-DIOXYGENASE ALPHA CHAIN"/>
    <property type="match status" value="1"/>
</dbReference>
<evidence type="ECO:0000256" key="1">
    <source>
        <dbReference type="ARBA" id="ARBA00007825"/>
    </source>
</evidence>
<comment type="similarity">
    <text evidence="1">Belongs to the intradiol ring-cleavage dioxygenase family.</text>
</comment>
<dbReference type="InterPro" id="IPR050770">
    <property type="entry name" value="Intradiol_RC_Dioxygenase"/>
</dbReference>
<dbReference type="GO" id="GO:0016829">
    <property type="term" value="F:lyase activity"/>
    <property type="evidence" value="ECO:0007669"/>
    <property type="project" value="UniProtKB-KW"/>
</dbReference>
<dbReference type="InterPro" id="IPR015889">
    <property type="entry name" value="Intradiol_dOase_core"/>
</dbReference>
<dbReference type="SUPFAM" id="SSF49482">
    <property type="entry name" value="Aromatic compound dioxygenase"/>
    <property type="match status" value="1"/>
</dbReference>
<keyword evidence="2" id="KW-0223">Dioxygenase</keyword>
<evidence type="ECO:0000259" key="6">
    <source>
        <dbReference type="Pfam" id="PF00206"/>
    </source>
</evidence>
<evidence type="ECO:0000256" key="4">
    <source>
        <dbReference type="ARBA" id="ARBA00023239"/>
    </source>
</evidence>
<evidence type="ECO:0000256" key="5">
    <source>
        <dbReference type="SAM" id="MobiDB-lite"/>
    </source>
</evidence>
<dbReference type="InterPro" id="IPR000627">
    <property type="entry name" value="Intradiol_dOase_C"/>
</dbReference>
<dbReference type="SUPFAM" id="SSF48557">
    <property type="entry name" value="L-aspartase-like"/>
    <property type="match status" value="1"/>
</dbReference>
<name>A0ABY1EFR0_9MICO</name>
<keyword evidence="9" id="KW-1185">Reference proteome</keyword>
<dbReference type="InterPro" id="IPR008948">
    <property type="entry name" value="L-Aspartase-like"/>
</dbReference>
<organism evidence="8 9">
    <name type="scientific">Cryobacterium levicorallinum</name>
    <dbReference type="NCBI Taxonomy" id="995038"/>
    <lineage>
        <taxon>Bacteria</taxon>
        <taxon>Bacillati</taxon>
        <taxon>Actinomycetota</taxon>
        <taxon>Actinomycetes</taxon>
        <taxon>Micrococcales</taxon>
        <taxon>Microbacteriaceae</taxon>
        <taxon>Cryobacterium</taxon>
    </lineage>
</organism>
<dbReference type="InterPro" id="IPR022761">
    <property type="entry name" value="Fumarate_lyase_N"/>
</dbReference>
<reference evidence="8 9" key="1">
    <citation type="submission" date="2016-10" db="EMBL/GenBank/DDBJ databases">
        <authorList>
            <person name="Varghese N."/>
            <person name="Submissions S."/>
        </authorList>
    </citation>
    <scope>NUCLEOTIDE SEQUENCE [LARGE SCALE GENOMIC DNA]</scope>
    <source>
        <strain evidence="8 9">GMCC 1.11211</strain>
    </source>
</reference>
<evidence type="ECO:0000313" key="8">
    <source>
        <dbReference type="EMBL" id="SFH69831.1"/>
    </source>
</evidence>
<evidence type="ECO:0000256" key="2">
    <source>
        <dbReference type="ARBA" id="ARBA00022964"/>
    </source>
</evidence>
<dbReference type="RefSeq" id="WP_307725691.1">
    <property type="nucleotide sequence ID" value="NZ_BKAC01000011.1"/>
</dbReference>
<proteinExistence type="inferred from homology"/>
<accession>A0ABY1EFR0</accession>
<evidence type="ECO:0000313" key="9">
    <source>
        <dbReference type="Proteomes" id="UP000199681"/>
    </source>
</evidence>